<dbReference type="OrthoDB" id="4551565at2"/>
<dbReference type="RefSeq" id="WP_077117502.1">
    <property type="nucleotide sequence ID" value="NZ_MUKP01000008.1"/>
</dbReference>
<dbReference type="Proteomes" id="UP000188836">
    <property type="component" value="Unassembled WGS sequence"/>
</dbReference>
<dbReference type="AlphaFoldDB" id="A0A1W0BFY6"/>
<accession>A0A1W0BFY6</accession>
<gene>
    <name evidence="2" type="ORF">B0T46_14775</name>
</gene>
<evidence type="ECO:0000313" key="3">
    <source>
        <dbReference type="Proteomes" id="UP000188836"/>
    </source>
</evidence>
<dbReference type="STRING" id="1538463.B0T36_06320"/>
<dbReference type="EMBL" id="MUMY01000012">
    <property type="protein sequence ID" value="ONM47906.1"/>
    <property type="molecule type" value="Genomic_DNA"/>
</dbReference>
<comment type="caution">
    <text evidence="2">The sequence shown here is derived from an EMBL/GenBank/DDBJ whole genome shotgun (WGS) entry which is preliminary data.</text>
</comment>
<feature type="region of interest" description="Disordered" evidence="1">
    <location>
        <begin position="528"/>
        <end position="550"/>
    </location>
</feature>
<protein>
    <submittedName>
        <fullName evidence="2">Uncharacterized protein</fullName>
    </submittedName>
</protein>
<sequence>MIGRYLAEWFHKHVAGKLTRQVDEASEAVEKPVRQTVQSLGEFAKNTAPDQDLEWRRQLEQTGVGAGEQPGYLQITDRSTPGLEAAVGRLGDRVAGDSVVLGRDAADAAFGSRTHQGAKLEVSVTEDAYRYLREQPGWSHTQAADGTPRLVDGTLSIGMGWDAGPPHPDLFGRSWTTPEGIHVASLPDVYAVLQERGSPQDLLDAAAIRRRLLDPTQPPLPAPVLAREMDAIRSILPAEALDRPDADIAVRLGANGMHIASTLYGDPAVGRANQIIGDLELPGYRVPATYHNGFGLVEDGRLLQEHLGNIGARPHERLDASAADTYSDSVYGNGRCSNNPEGYDELRSADLARAHALSLGYETDRADRIHDMITGTAFDEHTKAQAGKHHPDPLVQSIAGVDLQTLAQPSCVADVFDLAPEDLASQRHSPDRILGRTLVDHDLRIRSTEEGMTVIDEYAEYRPAVDGVASDRTVMDAFANRIAGNAGFSDPSTGHQYPPTWTLDNPELRAEHAEKARELGQKLADRDITATQAHQEAQRHTAAMQEKYGR</sequence>
<evidence type="ECO:0000313" key="2">
    <source>
        <dbReference type="EMBL" id="ONM47906.1"/>
    </source>
</evidence>
<keyword evidence="3" id="KW-1185">Reference proteome</keyword>
<organism evidence="2 3">
    <name type="scientific">Nocardia donostiensis</name>
    <dbReference type="NCBI Taxonomy" id="1538463"/>
    <lineage>
        <taxon>Bacteria</taxon>
        <taxon>Bacillati</taxon>
        <taxon>Actinomycetota</taxon>
        <taxon>Actinomycetes</taxon>
        <taxon>Mycobacteriales</taxon>
        <taxon>Nocardiaceae</taxon>
        <taxon>Nocardia</taxon>
    </lineage>
</organism>
<evidence type="ECO:0000256" key="1">
    <source>
        <dbReference type="SAM" id="MobiDB-lite"/>
    </source>
</evidence>
<proteinExistence type="predicted"/>
<name>A0A1W0BFY6_9NOCA</name>
<reference evidence="2 3" key="1">
    <citation type="journal article" date="2016" name="Antonie Van Leeuwenhoek">
        <title>Nocardia donostiensis sp. nov., isolated from human respiratory specimens.</title>
        <authorList>
            <person name="Ercibengoa M."/>
            <person name="Bell M."/>
            <person name="Marimon J.M."/>
            <person name="Humrighouse B."/>
            <person name="Klenk H.P."/>
            <person name="Potter G."/>
            <person name="Perez-Trallero E."/>
        </authorList>
    </citation>
    <scope>NUCLEOTIDE SEQUENCE [LARGE SCALE GENOMIC DNA]</scope>
    <source>
        <strain evidence="2 3">X1655</strain>
    </source>
</reference>